<keyword evidence="1" id="KW-0472">Membrane</keyword>
<organism evidence="2 3">
    <name type="scientific">Reticulibacter mediterranei</name>
    <dbReference type="NCBI Taxonomy" id="2778369"/>
    <lineage>
        <taxon>Bacteria</taxon>
        <taxon>Bacillati</taxon>
        <taxon>Chloroflexota</taxon>
        <taxon>Ktedonobacteria</taxon>
        <taxon>Ktedonobacterales</taxon>
        <taxon>Reticulibacteraceae</taxon>
        <taxon>Reticulibacter</taxon>
    </lineage>
</organism>
<dbReference type="RefSeq" id="WP_220208742.1">
    <property type="nucleotide sequence ID" value="NZ_BNJK01000002.1"/>
</dbReference>
<feature type="transmembrane region" description="Helical" evidence="1">
    <location>
        <begin position="241"/>
        <end position="261"/>
    </location>
</feature>
<dbReference type="InterPro" id="IPR040632">
    <property type="entry name" value="Sulfotransfer_4"/>
</dbReference>
<dbReference type="Gene3D" id="3.40.50.300">
    <property type="entry name" value="P-loop containing nucleotide triphosphate hydrolases"/>
    <property type="match status" value="1"/>
</dbReference>
<dbReference type="EMBL" id="BNJK01000002">
    <property type="protein sequence ID" value="GHO97968.1"/>
    <property type="molecule type" value="Genomic_DNA"/>
</dbReference>
<sequence>MSQEKMVPQPGAGRKVDGLKIIGAGFGRTGTRSLKEALEILGFGPCYHMVEAFEHPEHVPTWNAATRGEPVDWTKLFRDYQATVDWPACTFYKQLMDTYPDAKVLLSVRDPEKWYESVSSTIYQVSRRSSSPFAPLFMLLMRLIRPGVTEIVSMVNRLIWQGTFQQRFEDKEYAISVFNQHNEEVKNYVPPEKLLVYSVKEGWEPLCSFLDVPVPDVPFPHLNDRENFPGNQIRRLARARMVRTASVAAVAIVAFLLLRGVMRRKRR</sequence>
<dbReference type="InterPro" id="IPR027417">
    <property type="entry name" value="P-loop_NTPase"/>
</dbReference>
<protein>
    <submittedName>
        <fullName evidence="2">Sulfotransferase family protein</fullName>
    </submittedName>
</protein>
<reference evidence="2" key="1">
    <citation type="submission" date="2020-10" db="EMBL/GenBank/DDBJ databases">
        <title>Taxonomic study of unclassified bacteria belonging to the class Ktedonobacteria.</title>
        <authorList>
            <person name="Yabe S."/>
            <person name="Wang C.M."/>
            <person name="Zheng Y."/>
            <person name="Sakai Y."/>
            <person name="Cavaletti L."/>
            <person name="Monciardini P."/>
            <person name="Donadio S."/>
        </authorList>
    </citation>
    <scope>NUCLEOTIDE SEQUENCE</scope>
    <source>
        <strain evidence="2">ID150040</strain>
    </source>
</reference>
<dbReference type="Proteomes" id="UP000597444">
    <property type="component" value="Unassembled WGS sequence"/>
</dbReference>
<evidence type="ECO:0000313" key="3">
    <source>
        <dbReference type="Proteomes" id="UP000597444"/>
    </source>
</evidence>
<name>A0A8J3IPU8_9CHLR</name>
<dbReference type="PANTHER" id="PTHR36978">
    <property type="entry name" value="P-LOOP CONTAINING NUCLEOTIDE TRIPHOSPHATE HYDROLASE"/>
    <property type="match status" value="1"/>
</dbReference>
<proteinExistence type="predicted"/>
<keyword evidence="3" id="KW-1185">Reference proteome</keyword>
<dbReference type="AlphaFoldDB" id="A0A8J3IPU8"/>
<keyword evidence="1" id="KW-0812">Transmembrane</keyword>
<gene>
    <name evidence="2" type="ORF">KSF_080160</name>
</gene>
<dbReference type="SUPFAM" id="SSF52540">
    <property type="entry name" value="P-loop containing nucleoside triphosphate hydrolases"/>
    <property type="match status" value="1"/>
</dbReference>
<dbReference type="Pfam" id="PF17784">
    <property type="entry name" value="Sulfotransfer_4"/>
    <property type="match status" value="1"/>
</dbReference>
<evidence type="ECO:0000256" key="1">
    <source>
        <dbReference type="SAM" id="Phobius"/>
    </source>
</evidence>
<evidence type="ECO:0000313" key="2">
    <source>
        <dbReference type="EMBL" id="GHO97968.1"/>
    </source>
</evidence>
<accession>A0A8J3IPU8</accession>
<comment type="caution">
    <text evidence="2">The sequence shown here is derived from an EMBL/GenBank/DDBJ whole genome shotgun (WGS) entry which is preliminary data.</text>
</comment>
<keyword evidence="1" id="KW-1133">Transmembrane helix</keyword>
<dbReference type="PANTHER" id="PTHR36978:SF4">
    <property type="entry name" value="P-LOOP CONTAINING NUCLEOSIDE TRIPHOSPHATE HYDROLASE PROTEIN"/>
    <property type="match status" value="1"/>
</dbReference>